<dbReference type="HOGENOM" id="CLU_332127_0_0_1"/>
<sequence length="862" mass="99310">MEKNLKSCGCFAALTSILRYGGCSIEDVLSALEKEHQLIRGVSKSETRALDTGHLLTCGAVIHSGLFTQQSVPVQQSILEKLFHLGKKKSYFFPLACCFIVDYVNSVDEQQFKEHVWEICETQLFNELDLNEWSIDCYYLLVICWNKNSAVLKKFIKKKFGTFDTLLENLIKNIFTKSVRSTHSIFNCMGAILCSNDESLKKIWINIIENHGKSYVLKDNVLIILFWNIIKHLKDVKVIPDLLAPKFVGVLIKVLSYRKSVSYRDDCYAMAKDSLSLVVDVLKNNESSETKLNVIKSLIFYPSNLKFEAKTGLKIVRSIILQLNSNQIKELFDIYESIIRDDLKKTINDAGNTENWSIKEKQIALNNIVKTINHSSIKNDTNLKLQQIKFIFEIGFLIKNENIIELKKYASEIFYKAIMLQTQSLKDLVFLLDELVEYVNKQIENKNLDVSEEVLHWWQKQYSVVQKLKNKSKNKSYIAVHILLIYMGFQLFSDSKLAISGIDELLSCYSNLKSVHKKKAKDAIHENGHDSEKVVDLHWTEVTVDLILSLLSRENKLWRRVISYVFPQVVVHATSTALNQIIDVLNPNFQESVLESAVSDDSEAESSSDESESDISYSDENFEKEEENDDEDKPNDQLRCAVREALGYSAAGTDDESIDMDDMNEEEEAQLNEKLSAAFKLWKAGSQEKKKKQTKEEEALMHFRLRVLDLVEMYISTNQTMRGCLDLIHPLFNLLEYSIKNKYQTPLKNRVDSILNSVSSSKRSFIDKEHVTQSDIYEIFNLILDKREISSLVFVEMAPRVTDSVAFLIRCSQILNENEPYEPLVNKFKSLLESFFLSRDFKLPITMFQAVIKMSWKVFTIF</sequence>
<dbReference type="GO" id="GO:0005730">
    <property type="term" value="C:nucleolus"/>
    <property type="evidence" value="ECO:0007669"/>
    <property type="project" value="InterPro"/>
</dbReference>
<dbReference type="PANTHER" id="PTHR13213">
    <property type="entry name" value="MYB-BINDING PROTEIN 1A FAMILY MEMBER"/>
    <property type="match status" value="1"/>
</dbReference>
<evidence type="ECO:0000256" key="1">
    <source>
        <dbReference type="ARBA" id="ARBA00004123"/>
    </source>
</evidence>
<dbReference type="AlphaFoldDB" id="E0VQC6"/>
<reference evidence="5" key="3">
    <citation type="submission" date="2021-02" db="UniProtKB">
        <authorList>
            <consortium name="EnsemblMetazoa"/>
        </authorList>
    </citation>
    <scope>IDENTIFICATION</scope>
    <source>
        <strain evidence="5">USDA</strain>
    </source>
</reference>
<feature type="region of interest" description="Disordered" evidence="3">
    <location>
        <begin position="595"/>
        <end position="636"/>
    </location>
</feature>
<dbReference type="OrthoDB" id="342531at2759"/>
<name>E0VQC6_PEDHC</name>
<dbReference type="InterPro" id="IPR007015">
    <property type="entry name" value="DNA_pol_V/MYBBP1A"/>
</dbReference>
<dbReference type="STRING" id="121224.E0VQC6"/>
<feature type="region of interest" description="Disordered" evidence="3">
    <location>
        <begin position="651"/>
        <end position="670"/>
    </location>
</feature>
<dbReference type="PANTHER" id="PTHR13213:SF2">
    <property type="entry name" value="MYB-BINDING PROTEIN 1A"/>
    <property type="match status" value="1"/>
</dbReference>
<evidence type="ECO:0000313" key="5">
    <source>
        <dbReference type="EnsemblMetazoa" id="PHUM375990-PA"/>
    </source>
</evidence>
<keyword evidence="6" id="KW-1185">Reference proteome</keyword>
<dbReference type="Proteomes" id="UP000009046">
    <property type="component" value="Unassembled WGS sequence"/>
</dbReference>
<accession>E0VQC6</accession>
<feature type="compositionally biased region" description="Acidic residues" evidence="3">
    <location>
        <begin position="620"/>
        <end position="633"/>
    </location>
</feature>
<dbReference type="VEuPathDB" id="VectorBase:PHUM375990"/>
<proteinExistence type="predicted"/>
<gene>
    <name evidence="5" type="primary">8240221</name>
    <name evidence="4" type="ORF">Phum_PHUM375990</name>
</gene>
<dbReference type="EnsemblMetazoa" id="PHUM375990-RA">
    <property type="protein sequence ID" value="PHUM375990-PA"/>
    <property type="gene ID" value="PHUM375990"/>
</dbReference>
<dbReference type="FunCoup" id="E0VQC6">
    <property type="interactions" value="233"/>
</dbReference>
<reference evidence="4" key="2">
    <citation type="submission" date="2007-04" db="EMBL/GenBank/DDBJ databases">
        <title>The genome of the human body louse.</title>
        <authorList>
            <consortium name="The Human Body Louse Genome Consortium"/>
            <person name="Kirkness E."/>
            <person name="Walenz B."/>
            <person name="Hass B."/>
            <person name="Bruggner R."/>
            <person name="Strausberg R."/>
        </authorList>
    </citation>
    <scope>NUCLEOTIDE SEQUENCE</scope>
    <source>
        <strain evidence="4">USDA</strain>
    </source>
</reference>
<protein>
    <submittedName>
        <fullName evidence="4 5">DNA polymerase V, putative</fullName>
    </submittedName>
</protein>
<dbReference type="EMBL" id="AAZO01004393">
    <property type="status" value="NOT_ANNOTATED_CDS"/>
    <property type="molecule type" value="Genomic_DNA"/>
</dbReference>
<dbReference type="RefSeq" id="XP_002428320.1">
    <property type="nucleotide sequence ID" value="XM_002428275.1"/>
</dbReference>
<dbReference type="InParanoid" id="E0VQC6"/>
<dbReference type="GeneID" id="8240221"/>
<comment type="subcellular location">
    <subcellularLocation>
        <location evidence="1">Nucleus</location>
    </subcellularLocation>
</comment>
<evidence type="ECO:0000313" key="4">
    <source>
        <dbReference type="EMBL" id="EEB15582.1"/>
    </source>
</evidence>
<dbReference type="GO" id="GO:0043565">
    <property type="term" value="F:sequence-specific DNA binding"/>
    <property type="evidence" value="ECO:0007669"/>
    <property type="project" value="TreeGrafter"/>
</dbReference>
<keyword evidence="2" id="KW-0539">Nucleus</keyword>
<dbReference type="eggNOG" id="KOG1926">
    <property type="taxonomic scope" value="Eukaryota"/>
</dbReference>
<feature type="compositionally biased region" description="Acidic residues" evidence="3">
    <location>
        <begin position="598"/>
        <end position="613"/>
    </location>
</feature>
<feature type="compositionally biased region" description="Acidic residues" evidence="3">
    <location>
        <begin position="653"/>
        <end position="670"/>
    </location>
</feature>
<organism>
    <name type="scientific">Pediculus humanus subsp. corporis</name>
    <name type="common">Body louse</name>
    <dbReference type="NCBI Taxonomy" id="121224"/>
    <lineage>
        <taxon>Eukaryota</taxon>
        <taxon>Metazoa</taxon>
        <taxon>Ecdysozoa</taxon>
        <taxon>Arthropoda</taxon>
        <taxon>Hexapoda</taxon>
        <taxon>Insecta</taxon>
        <taxon>Pterygota</taxon>
        <taxon>Neoptera</taxon>
        <taxon>Paraneoptera</taxon>
        <taxon>Psocodea</taxon>
        <taxon>Troctomorpha</taxon>
        <taxon>Phthiraptera</taxon>
        <taxon>Anoplura</taxon>
        <taxon>Pediculidae</taxon>
        <taxon>Pediculus</taxon>
    </lineage>
</organism>
<reference evidence="4" key="1">
    <citation type="submission" date="2007-04" db="EMBL/GenBank/DDBJ databases">
        <title>Annotation of Pediculus humanus corporis strain USDA.</title>
        <authorList>
            <person name="Kirkness E."/>
            <person name="Hannick L."/>
            <person name="Hass B."/>
            <person name="Bruggner R."/>
            <person name="Lawson D."/>
            <person name="Bidwell S."/>
            <person name="Joardar V."/>
            <person name="Caler E."/>
            <person name="Walenz B."/>
            <person name="Inman J."/>
            <person name="Schobel S."/>
            <person name="Galinsky K."/>
            <person name="Amedeo P."/>
            <person name="Strausberg R."/>
        </authorList>
    </citation>
    <scope>NUCLEOTIDE SEQUENCE</scope>
    <source>
        <strain evidence="4">USDA</strain>
    </source>
</reference>
<dbReference type="GO" id="GO:0003723">
    <property type="term" value="F:RNA binding"/>
    <property type="evidence" value="ECO:0007669"/>
    <property type="project" value="TreeGrafter"/>
</dbReference>
<dbReference type="CTD" id="8240221"/>
<dbReference type="EMBL" id="DS235418">
    <property type="protein sequence ID" value="EEB15582.1"/>
    <property type="molecule type" value="Genomic_DNA"/>
</dbReference>
<dbReference type="GO" id="GO:0003714">
    <property type="term" value="F:transcription corepressor activity"/>
    <property type="evidence" value="ECO:0007669"/>
    <property type="project" value="TreeGrafter"/>
</dbReference>
<evidence type="ECO:0000256" key="3">
    <source>
        <dbReference type="SAM" id="MobiDB-lite"/>
    </source>
</evidence>
<evidence type="ECO:0000313" key="6">
    <source>
        <dbReference type="Proteomes" id="UP000009046"/>
    </source>
</evidence>
<evidence type="ECO:0000256" key="2">
    <source>
        <dbReference type="ARBA" id="ARBA00023242"/>
    </source>
</evidence>
<dbReference type="Pfam" id="PF04931">
    <property type="entry name" value="DNA_pol_phi"/>
    <property type="match status" value="1"/>
</dbReference>
<dbReference type="KEGG" id="phu:Phum_PHUM375990"/>